<dbReference type="Pfam" id="PF22629">
    <property type="entry name" value="ACT_AHAS_ss"/>
    <property type="match status" value="1"/>
</dbReference>
<dbReference type="Gene3D" id="3.30.70.1150">
    <property type="entry name" value="ACT-like. Chain A, domain 2"/>
    <property type="match status" value="1"/>
</dbReference>
<dbReference type="GO" id="GO:1990610">
    <property type="term" value="F:acetolactate synthase regulator activity"/>
    <property type="evidence" value="ECO:0007669"/>
    <property type="project" value="InterPro"/>
</dbReference>
<dbReference type="InterPro" id="IPR019455">
    <property type="entry name" value="Acetolactate_synth_ssu_C"/>
</dbReference>
<name>A0A645BTM3_9ZZZZ</name>
<evidence type="ECO:0000256" key="4">
    <source>
        <dbReference type="ARBA" id="ARBA00022605"/>
    </source>
</evidence>
<dbReference type="UniPathway" id="UPA00047">
    <property type="reaction ID" value="UER00055"/>
</dbReference>
<dbReference type="GO" id="GO:0009099">
    <property type="term" value="P:L-valine biosynthetic process"/>
    <property type="evidence" value="ECO:0007669"/>
    <property type="project" value="UniProtKB-UniPathway"/>
</dbReference>
<dbReference type="EMBL" id="VSSQ01022326">
    <property type="protein sequence ID" value="MPM68567.1"/>
    <property type="molecule type" value="Genomic_DNA"/>
</dbReference>
<dbReference type="AlphaFoldDB" id="A0A645BTM3"/>
<dbReference type="PROSITE" id="PS51671">
    <property type="entry name" value="ACT"/>
    <property type="match status" value="1"/>
</dbReference>
<evidence type="ECO:0000256" key="2">
    <source>
        <dbReference type="ARBA" id="ARBA00005025"/>
    </source>
</evidence>
<dbReference type="InterPro" id="IPR039557">
    <property type="entry name" value="AHAS_ACT"/>
</dbReference>
<organism evidence="7">
    <name type="scientific">bioreactor metagenome</name>
    <dbReference type="NCBI Taxonomy" id="1076179"/>
    <lineage>
        <taxon>unclassified sequences</taxon>
        <taxon>metagenomes</taxon>
        <taxon>ecological metagenomes</taxon>
    </lineage>
</organism>
<dbReference type="InterPro" id="IPR002912">
    <property type="entry name" value="ACT_dom"/>
</dbReference>
<sequence length="166" mass="18239">MSEAKNYTFSVLVENKFGVLARIAGLFSGRGYNIASLTVNATNDPAVSRMIIVTRGDDAVIEQIEKQLNKLVEVIKVDRLSSESFVERELALFKLAADTPEKKAQVIQLVEIFNGKFVTVGPYELGVEISGRASQIDNFMNMVRDIGIIDMARSGRVAIARAQNAD</sequence>
<dbReference type="SUPFAM" id="SSF55021">
    <property type="entry name" value="ACT-like"/>
    <property type="match status" value="2"/>
</dbReference>
<protein>
    <submittedName>
        <fullName evidence="7">Acetolactate synthase isozyme 3 small subunit</fullName>
        <ecNumber evidence="7">2.2.1.6</ecNumber>
    </submittedName>
</protein>
<dbReference type="PANTHER" id="PTHR30239:SF0">
    <property type="entry name" value="ACETOLACTATE SYNTHASE SMALL SUBUNIT 1, CHLOROPLASTIC"/>
    <property type="match status" value="1"/>
</dbReference>
<evidence type="ECO:0000256" key="1">
    <source>
        <dbReference type="ARBA" id="ARBA00004974"/>
    </source>
</evidence>
<evidence type="ECO:0000313" key="7">
    <source>
        <dbReference type="EMBL" id="MPM68567.1"/>
    </source>
</evidence>
<dbReference type="UniPathway" id="UPA00049">
    <property type="reaction ID" value="UER00059"/>
</dbReference>
<dbReference type="EC" id="2.2.1.6" evidence="7"/>
<feature type="domain" description="ACT" evidence="6">
    <location>
        <begin position="8"/>
        <end position="82"/>
    </location>
</feature>
<keyword evidence="4" id="KW-0028">Amino-acid biosynthesis</keyword>
<dbReference type="Pfam" id="PF10369">
    <property type="entry name" value="ALS_ss_C"/>
    <property type="match status" value="1"/>
</dbReference>
<proteinExistence type="inferred from homology"/>
<dbReference type="GO" id="GO:0005829">
    <property type="term" value="C:cytosol"/>
    <property type="evidence" value="ECO:0007669"/>
    <property type="project" value="TreeGrafter"/>
</dbReference>
<keyword evidence="5" id="KW-0100">Branched-chain amino acid biosynthesis</keyword>
<dbReference type="GO" id="GO:0003984">
    <property type="term" value="F:acetolactate synthase activity"/>
    <property type="evidence" value="ECO:0007669"/>
    <property type="project" value="UniProtKB-EC"/>
</dbReference>
<dbReference type="NCBIfam" id="NF008864">
    <property type="entry name" value="PRK11895.1"/>
    <property type="match status" value="1"/>
</dbReference>
<reference evidence="7" key="1">
    <citation type="submission" date="2019-08" db="EMBL/GenBank/DDBJ databases">
        <authorList>
            <person name="Kucharzyk K."/>
            <person name="Murdoch R.W."/>
            <person name="Higgins S."/>
            <person name="Loffler F."/>
        </authorList>
    </citation>
    <scope>NUCLEOTIDE SEQUENCE</scope>
</reference>
<evidence type="ECO:0000259" key="6">
    <source>
        <dbReference type="PROSITE" id="PS51671"/>
    </source>
</evidence>
<keyword evidence="7" id="KW-0808">Transferase</keyword>
<comment type="similarity">
    <text evidence="3">Belongs to the acetolactate synthase small subunit family.</text>
</comment>
<dbReference type="InterPro" id="IPR045865">
    <property type="entry name" value="ACT-like_dom_sf"/>
</dbReference>
<dbReference type="PANTHER" id="PTHR30239">
    <property type="entry name" value="ACETOLACTATE SYNTHASE SMALL SUBUNIT"/>
    <property type="match status" value="1"/>
</dbReference>
<comment type="pathway">
    <text evidence="2">Amino-acid biosynthesis; L-valine biosynthesis; L-valine from pyruvate: step 1/4.</text>
</comment>
<dbReference type="InterPro" id="IPR004789">
    <property type="entry name" value="Acetalactate_synth_ssu"/>
</dbReference>
<evidence type="ECO:0000256" key="5">
    <source>
        <dbReference type="ARBA" id="ARBA00023304"/>
    </source>
</evidence>
<gene>
    <name evidence="7" type="primary">ilvH_24</name>
    <name evidence="7" type="ORF">SDC9_115501</name>
</gene>
<dbReference type="Gene3D" id="3.30.70.260">
    <property type="match status" value="1"/>
</dbReference>
<dbReference type="InterPro" id="IPR027271">
    <property type="entry name" value="Acetolactate_synth/TF_NikR_C"/>
</dbReference>
<accession>A0A645BTM3</accession>
<dbReference type="FunFam" id="3.30.70.260:FF:000001">
    <property type="entry name" value="Acetolactate synthase, small subunit"/>
    <property type="match status" value="1"/>
</dbReference>
<dbReference type="InterPro" id="IPR054480">
    <property type="entry name" value="AHAS_small-like_ACT"/>
</dbReference>
<dbReference type="GO" id="GO:0009097">
    <property type="term" value="P:isoleucine biosynthetic process"/>
    <property type="evidence" value="ECO:0007669"/>
    <property type="project" value="UniProtKB-UniPathway"/>
</dbReference>
<evidence type="ECO:0000256" key="3">
    <source>
        <dbReference type="ARBA" id="ARBA00006341"/>
    </source>
</evidence>
<comment type="caution">
    <text evidence="7">The sequence shown here is derived from an EMBL/GenBank/DDBJ whole genome shotgun (WGS) entry which is preliminary data.</text>
</comment>
<comment type="pathway">
    <text evidence="1">Amino-acid biosynthesis; L-isoleucine biosynthesis; L-isoleucine from 2-oxobutanoate: step 1/4.</text>
</comment>
<dbReference type="NCBIfam" id="TIGR00119">
    <property type="entry name" value="acolac_sm"/>
    <property type="match status" value="1"/>
</dbReference>
<dbReference type="CDD" id="cd04878">
    <property type="entry name" value="ACT_AHAS"/>
    <property type="match status" value="1"/>
</dbReference>